<sequence length="199" mass="21005">MKSPVSTAVAIAVGLIVLLGFFIPVAVLQNLREVLVGWAAILAGVAGLVAILNLVSAHWRKLTSAGKRDVYSLALLLAFVVTLAAGLWLTPANADYQRVVTAIQAPVEMSLLALLAFSLAYASLRLLQRRRDLMSVIFVISAVVFLFLFSGFLPAAGNVFGFLQRLPMAGARGILLGVAAGSVMTGLRILLGADRPYSG</sequence>
<feature type="transmembrane region" description="Helical" evidence="1">
    <location>
        <begin position="173"/>
        <end position="191"/>
    </location>
</feature>
<dbReference type="OrthoDB" id="164134at2"/>
<protein>
    <submittedName>
        <fullName evidence="2">Uncharacterized protein</fullName>
    </submittedName>
</protein>
<proteinExistence type="predicted"/>
<comment type="caution">
    <text evidence="2">The sequence shown here is derived from an EMBL/GenBank/DDBJ whole genome shotgun (WGS) entry which is preliminary data.</text>
</comment>
<feature type="transmembrane region" description="Helical" evidence="1">
    <location>
        <begin position="7"/>
        <end position="29"/>
    </location>
</feature>
<dbReference type="AlphaFoldDB" id="A0A0P6X8R5"/>
<keyword evidence="3" id="KW-1185">Reference proteome</keyword>
<dbReference type="RefSeq" id="WP_075061501.1">
    <property type="nucleotide sequence ID" value="NZ_LGCL01000014.1"/>
</dbReference>
<gene>
    <name evidence="2" type="ORF">ADN00_03120</name>
</gene>
<name>A0A0P6X8R5_9CHLR</name>
<feature type="transmembrane region" description="Helical" evidence="1">
    <location>
        <begin position="35"/>
        <end position="58"/>
    </location>
</feature>
<evidence type="ECO:0000256" key="1">
    <source>
        <dbReference type="SAM" id="Phobius"/>
    </source>
</evidence>
<organism evidence="2 3">
    <name type="scientific">Ornatilinea apprima</name>
    <dbReference type="NCBI Taxonomy" id="1134406"/>
    <lineage>
        <taxon>Bacteria</taxon>
        <taxon>Bacillati</taxon>
        <taxon>Chloroflexota</taxon>
        <taxon>Anaerolineae</taxon>
        <taxon>Anaerolineales</taxon>
        <taxon>Anaerolineaceae</taxon>
        <taxon>Ornatilinea</taxon>
    </lineage>
</organism>
<accession>A0A0P6X8R5</accession>
<feature type="transmembrane region" description="Helical" evidence="1">
    <location>
        <begin position="70"/>
        <end position="89"/>
    </location>
</feature>
<keyword evidence="1" id="KW-1133">Transmembrane helix</keyword>
<dbReference type="EMBL" id="LGCL01000014">
    <property type="protein sequence ID" value="KPL79332.1"/>
    <property type="molecule type" value="Genomic_DNA"/>
</dbReference>
<reference evidence="2 3" key="1">
    <citation type="submission" date="2015-07" db="EMBL/GenBank/DDBJ databases">
        <title>Genome sequence of Ornatilinea apprima DSM 23815.</title>
        <authorList>
            <person name="Hemp J."/>
            <person name="Ward L.M."/>
            <person name="Pace L.A."/>
            <person name="Fischer W.W."/>
        </authorList>
    </citation>
    <scope>NUCLEOTIDE SEQUENCE [LARGE SCALE GENOMIC DNA]</scope>
    <source>
        <strain evidence="2 3">P3M-1</strain>
    </source>
</reference>
<evidence type="ECO:0000313" key="2">
    <source>
        <dbReference type="EMBL" id="KPL79332.1"/>
    </source>
</evidence>
<dbReference type="STRING" id="1134406.ADN00_03120"/>
<feature type="transmembrane region" description="Helical" evidence="1">
    <location>
        <begin position="134"/>
        <end position="153"/>
    </location>
</feature>
<keyword evidence="1" id="KW-0472">Membrane</keyword>
<dbReference type="Proteomes" id="UP000050417">
    <property type="component" value="Unassembled WGS sequence"/>
</dbReference>
<evidence type="ECO:0000313" key="3">
    <source>
        <dbReference type="Proteomes" id="UP000050417"/>
    </source>
</evidence>
<keyword evidence="1" id="KW-0812">Transmembrane</keyword>
<feature type="transmembrane region" description="Helical" evidence="1">
    <location>
        <begin position="109"/>
        <end position="127"/>
    </location>
</feature>